<feature type="transmembrane region" description="Helical" evidence="1">
    <location>
        <begin position="33"/>
        <end position="55"/>
    </location>
</feature>
<protein>
    <recommendedName>
        <fullName evidence="4">Type 4 fimbrial biogenesis protein PilX N-terminal domain-containing protein</fullName>
    </recommendedName>
</protein>
<evidence type="ECO:0000256" key="1">
    <source>
        <dbReference type="SAM" id="Phobius"/>
    </source>
</evidence>
<dbReference type="EMBL" id="MHKZ01000012">
    <property type="protein sequence ID" value="OGZ00806.1"/>
    <property type="molecule type" value="Genomic_DNA"/>
</dbReference>
<evidence type="ECO:0000313" key="3">
    <source>
        <dbReference type="Proteomes" id="UP000176287"/>
    </source>
</evidence>
<evidence type="ECO:0000313" key="2">
    <source>
        <dbReference type="EMBL" id="OGZ00806.1"/>
    </source>
</evidence>
<comment type="caution">
    <text evidence="2">The sequence shown here is derived from an EMBL/GenBank/DDBJ whole genome shotgun (WGS) entry which is preliminary data.</text>
</comment>
<dbReference type="STRING" id="1798649.A3B13_00495"/>
<dbReference type="Proteomes" id="UP000176287">
    <property type="component" value="Unassembled WGS sequence"/>
</dbReference>
<dbReference type="AlphaFoldDB" id="A0A1G2CHE0"/>
<keyword evidence="1" id="KW-1133">Transmembrane helix</keyword>
<evidence type="ECO:0008006" key="4">
    <source>
        <dbReference type="Google" id="ProtNLM"/>
    </source>
</evidence>
<reference evidence="2 3" key="1">
    <citation type="journal article" date="2016" name="Nat. Commun.">
        <title>Thousands of microbial genomes shed light on interconnected biogeochemical processes in an aquifer system.</title>
        <authorList>
            <person name="Anantharaman K."/>
            <person name="Brown C.T."/>
            <person name="Hug L.A."/>
            <person name="Sharon I."/>
            <person name="Castelle C.J."/>
            <person name="Probst A.J."/>
            <person name="Thomas B.C."/>
            <person name="Singh A."/>
            <person name="Wilkins M.J."/>
            <person name="Karaoz U."/>
            <person name="Brodie E.L."/>
            <person name="Williams K.H."/>
            <person name="Hubbard S.S."/>
            <person name="Banfield J.F."/>
        </authorList>
    </citation>
    <scope>NUCLEOTIDE SEQUENCE [LARGE SCALE GENOMIC DNA]</scope>
</reference>
<keyword evidence="1" id="KW-0812">Transmembrane</keyword>
<accession>A0A1G2CHE0</accession>
<proteinExistence type="predicted"/>
<keyword evidence="1" id="KW-0472">Membrane</keyword>
<organism evidence="2 3">
    <name type="scientific">Candidatus Liptonbacteria bacterium RIFCSPLOWO2_01_FULL_45_15</name>
    <dbReference type="NCBI Taxonomy" id="1798649"/>
    <lineage>
        <taxon>Bacteria</taxon>
        <taxon>Candidatus Liptoniibacteriota</taxon>
    </lineage>
</organism>
<name>A0A1G2CHE0_9BACT</name>
<sequence>MNKFLDKLYDFFRESLFSPPEADQPWAGKKGQVLIEALIALSFLTVGFLAAFSLLGRSLSTNRASAQSYAATYLAAEGIEVARNIVDGNGIQGVAWNNGFANGDYEIEYNSLSMTQNQERFLTYDPSTNIYGYGGSVQTPFKRAIRITLVGSDEIKVNSIISWIGLGGGDSRVDLEDHFMNWRN</sequence>
<gene>
    <name evidence="2" type="ORF">A3B13_00495</name>
</gene>